<evidence type="ECO:0000256" key="9">
    <source>
        <dbReference type="ARBA" id="ARBA00022692"/>
    </source>
</evidence>
<evidence type="ECO:0000256" key="6">
    <source>
        <dbReference type="ARBA" id="ARBA00022519"/>
    </source>
</evidence>
<dbReference type="GO" id="GO:0016758">
    <property type="term" value="F:hexosyltransferase activity"/>
    <property type="evidence" value="ECO:0007669"/>
    <property type="project" value="TreeGrafter"/>
</dbReference>
<dbReference type="AlphaFoldDB" id="A0AA44WI11"/>
<name>A0AA44WI11_VERDA</name>
<dbReference type="Pfam" id="PF13632">
    <property type="entry name" value="Glyco_trans_2_3"/>
    <property type="match status" value="1"/>
</dbReference>
<evidence type="ECO:0000256" key="10">
    <source>
        <dbReference type="ARBA" id="ARBA00022989"/>
    </source>
</evidence>
<evidence type="ECO:0000256" key="11">
    <source>
        <dbReference type="ARBA" id="ARBA00023136"/>
    </source>
</evidence>
<evidence type="ECO:0000256" key="3">
    <source>
        <dbReference type="ARBA" id="ARBA00009337"/>
    </source>
</evidence>
<evidence type="ECO:0000313" key="14">
    <source>
        <dbReference type="EMBL" id="PNH31100.1"/>
    </source>
</evidence>
<keyword evidence="9 12" id="KW-0812">Transmembrane</keyword>
<comment type="similarity">
    <text evidence="3">Belongs to the glycosyltransferase 2 family. OpgH subfamily.</text>
</comment>
<evidence type="ECO:0000256" key="12">
    <source>
        <dbReference type="SAM" id="Phobius"/>
    </source>
</evidence>
<comment type="caution">
    <text evidence="14">The sequence shown here is derived from an EMBL/GenBank/DDBJ whole genome shotgun (WGS) entry which is preliminary data.</text>
</comment>
<reference evidence="14 15" key="1">
    <citation type="submission" date="2017-12" db="EMBL/GenBank/DDBJ databases">
        <title>Comparative genomics yields insights into virulence evolution of Verticillium dahliae.</title>
        <authorList>
            <person name="Fan R."/>
            <person name="Armitage A.D."/>
            <person name="Cascant-Lopez E."/>
            <person name="Sobczyk M."/>
            <person name="Cockerton H.M."/>
            <person name="Harrison R.J."/>
        </authorList>
    </citation>
    <scope>NUCLEOTIDE SEQUENCE [LARGE SCALE GENOMIC DNA]</scope>
    <source>
        <strain evidence="14 15">12008</strain>
    </source>
</reference>
<proteinExistence type="inferred from homology"/>
<feature type="domain" description="Glycosyltransferase 2-like" evidence="13">
    <location>
        <begin position="206"/>
        <end position="360"/>
    </location>
</feature>
<protein>
    <recommendedName>
        <fullName evidence="4">Glucans biosynthesis glucosyltransferase H</fullName>
    </recommendedName>
</protein>
<evidence type="ECO:0000313" key="15">
    <source>
        <dbReference type="Proteomes" id="UP000236305"/>
    </source>
</evidence>
<comment type="pathway">
    <text evidence="2">Glycan metabolism; osmoregulated periplasmic glucan (OPG) biosynthesis.</text>
</comment>
<sequence>MSNNILTPIQTAGMPLFYRRLMVAALNITSIFYILWTTFAMLQPGGITNLEAFILFCTFICAPPYIIHTWNHVIGLCISTFGEPEKSIYPYFNASGPLPEITSKTALVICMRNEDPIPVFQGLLAIQESLRRISYLQHFRFVILSDTSRPDIAGVEDQVFASIKDSLGIGMYREPLYRRRMKNSGYKAGNIMDYVVNYAKGDDFMVTLDSDSVMGGDLLVRMVSSMERYPQLGLLQSQFLHIPAISTFTRMVQFGRRHGVRFRHLGTSWWFGDCGLYWGHNAIIRIKAFHENCMLPVLKGKPPLGGHILSHDVIEAIFMRRGGYEVRMLPLHVESYETSPPTFIDYLRREHRWCQGSMQYWFLLKEPGLAPVTLYHGYQAGIMMPSSNTTQRRNCSYYVLA</sequence>
<dbReference type="PANTHER" id="PTHR43867">
    <property type="entry name" value="CELLULOSE SYNTHASE CATALYTIC SUBUNIT A [UDP-FORMING]"/>
    <property type="match status" value="1"/>
</dbReference>
<evidence type="ECO:0000256" key="7">
    <source>
        <dbReference type="ARBA" id="ARBA00022676"/>
    </source>
</evidence>
<dbReference type="InterPro" id="IPR029044">
    <property type="entry name" value="Nucleotide-diphossugar_trans"/>
</dbReference>
<evidence type="ECO:0000256" key="4">
    <source>
        <dbReference type="ARBA" id="ARBA00020585"/>
    </source>
</evidence>
<evidence type="ECO:0000259" key="13">
    <source>
        <dbReference type="Pfam" id="PF13632"/>
    </source>
</evidence>
<evidence type="ECO:0000256" key="2">
    <source>
        <dbReference type="ARBA" id="ARBA00005001"/>
    </source>
</evidence>
<dbReference type="EMBL" id="MPSH01000018">
    <property type="protein sequence ID" value="PNH31100.1"/>
    <property type="molecule type" value="Genomic_DNA"/>
</dbReference>
<keyword evidence="10 12" id="KW-1133">Transmembrane helix</keyword>
<keyword evidence="6" id="KW-0997">Cell inner membrane</keyword>
<comment type="subcellular location">
    <subcellularLocation>
        <location evidence="1">Cell inner membrane</location>
        <topology evidence="1">Multi-pass membrane protein</topology>
    </subcellularLocation>
</comment>
<dbReference type="InterPro" id="IPR001173">
    <property type="entry name" value="Glyco_trans_2-like"/>
</dbReference>
<dbReference type="InterPro" id="IPR050321">
    <property type="entry name" value="Glycosyltr_2/OpgH_subfam"/>
</dbReference>
<keyword evidence="8" id="KW-0808">Transferase</keyword>
<evidence type="ECO:0000256" key="8">
    <source>
        <dbReference type="ARBA" id="ARBA00022679"/>
    </source>
</evidence>
<dbReference type="Proteomes" id="UP000236305">
    <property type="component" value="Unassembled WGS sequence"/>
</dbReference>
<organism evidence="14 15">
    <name type="scientific">Verticillium dahliae</name>
    <name type="common">Verticillium wilt</name>
    <dbReference type="NCBI Taxonomy" id="27337"/>
    <lineage>
        <taxon>Eukaryota</taxon>
        <taxon>Fungi</taxon>
        <taxon>Dikarya</taxon>
        <taxon>Ascomycota</taxon>
        <taxon>Pezizomycotina</taxon>
        <taxon>Sordariomycetes</taxon>
        <taxon>Hypocreomycetidae</taxon>
        <taxon>Glomerellales</taxon>
        <taxon>Plectosphaerellaceae</taxon>
        <taxon>Verticillium</taxon>
    </lineage>
</organism>
<gene>
    <name evidence="14" type="ORF">BJF96_g5676</name>
</gene>
<dbReference type="PANTHER" id="PTHR43867:SF5">
    <property type="entry name" value="GLUCANS BIOSYNTHESIS GLUCOSYLTRANSFERASE H"/>
    <property type="match status" value="1"/>
</dbReference>
<keyword evidence="5" id="KW-1003">Cell membrane</keyword>
<evidence type="ECO:0000256" key="1">
    <source>
        <dbReference type="ARBA" id="ARBA00004429"/>
    </source>
</evidence>
<feature type="transmembrane region" description="Helical" evidence="12">
    <location>
        <begin position="21"/>
        <end position="42"/>
    </location>
</feature>
<evidence type="ECO:0000256" key="5">
    <source>
        <dbReference type="ARBA" id="ARBA00022475"/>
    </source>
</evidence>
<accession>A0AA44WI11</accession>
<keyword evidence="11 12" id="KW-0472">Membrane</keyword>
<dbReference type="Gene3D" id="3.90.550.10">
    <property type="entry name" value="Spore Coat Polysaccharide Biosynthesis Protein SpsA, Chain A"/>
    <property type="match status" value="1"/>
</dbReference>
<keyword evidence="7" id="KW-0328">Glycosyltransferase</keyword>
<dbReference type="GO" id="GO:0005886">
    <property type="term" value="C:plasma membrane"/>
    <property type="evidence" value="ECO:0007669"/>
    <property type="project" value="UniProtKB-SubCell"/>
</dbReference>
<dbReference type="SUPFAM" id="SSF53448">
    <property type="entry name" value="Nucleotide-diphospho-sugar transferases"/>
    <property type="match status" value="1"/>
</dbReference>